<sequence length="232" mass="27228">MLTWVVPPRHRTKEYSEDGCYHVYNRGVEKRLIFQDQQDYGVFLSYLKEYLLPKDKEALMQKLGNPSTPYHEKDSILKALRLNNFSGEITLLAYCLMPNHFHFFLKQKNPNSMDKFIQSIGTRYSMYVNRKYKRVGSLYQDTYKAVAIVTEPQFIYLSKYIHKQALASQGYTLQGWQAQPSSYEDYLGKRKTEWVHPEEILAYFAKANTAAGYQSFVEDEELGPIENILLEE</sequence>
<dbReference type="PANTHER" id="PTHR34322">
    <property type="entry name" value="TRANSPOSASE, Y1_TNP DOMAIN-CONTAINING"/>
    <property type="match status" value="1"/>
</dbReference>
<accession>A0A1G1V7M8</accession>
<name>A0A1G1V7M8_9BACT</name>
<dbReference type="Pfam" id="PF01797">
    <property type="entry name" value="Y1_Tnp"/>
    <property type="match status" value="1"/>
</dbReference>
<evidence type="ECO:0000259" key="1">
    <source>
        <dbReference type="SMART" id="SM01321"/>
    </source>
</evidence>
<dbReference type="SMART" id="SM01321">
    <property type="entry name" value="Y1_Tnp"/>
    <property type="match status" value="1"/>
</dbReference>
<dbReference type="STRING" id="1797516.A3D26_04615"/>
<dbReference type="GO" id="GO:0006313">
    <property type="term" value="P:DNA transposition"/>
    <property type="evidence" value="ECO:0007669"/>
    <property type="project" value="InterPro"/>
</dbReference>
<dbReference type="InterPro" id="IPR002686">
    <property type="entry name" value="Transposase_17"/>
</dbReference>
<dbReference type="SUPFAM" id="SSF143422">
    <property type="entry name" value="Transposase IS200-like"/>
    <property type="match status" value="1"/>
</dbReference>
<comment type="caution">
    <text evidence="2">The sequence shown here is derived from an EMBL/GenBank/DDBJ whole genome shotgun (WGS) entry which is preliminary data.</text>
</comment>
<proteinExistence type="predicted"/>
<dbReference type="Gene3D" id="3.30.70.1290">
    <property type="entry name" value="Transposase IS200-like"/>
    <property type="match status" value="1"/>
</dbReference>
<reference evidence="2 3" key="1">
    <citation type="journal article" date="2016" name="Nat. Commun.">
        <title>Thousands of microbial genomes shed light on interconnected biogeochemical processes in an aquifer system.</title>
        <authorList>
            <person name="Anantharaman K."/>
            <person name="Brown C.T."/>
            <person name="Hug L.A."/>
            <person name="Sharon I."/>
            <person name="Castelle C.J."/>
            <person name="Probst A.J."/>
            <person name="Thomas B.C."/>
            <person name="Singh A."/>
            <person name="Wilkins M.J."/>
            <person name="Karaoz U."/>
            <person name="Brodie E.L."/>
            <person name="Williams K.H."/>
            <person name="Hubbard S.S."/>
            <person name="Banfield J.F."/>
        </authorList>
    </citation>
    <scope>NUCLEOTIDE SEQUENCE [LARGE SCALE GENOMIC DNA]</scope>
</reference>
<dbReference type="PANTHER" id="PTHR34322:SF2">
    <property type="entry name" value="TRANSPOSASE IS200-LIKE DOMAIN-CONTAINING PROTEIN"/>
    <property type="match status" value="1"/>
</dbReference>
<dbReference type="InterPro" id="IPR036515">
    <property type="entry name" value="Transposase_17_sf"/>
</dbReference>
<dbReference type="GO" id="GO:0003677">
    <property type="term" value="F:DNA binding"/>
    <property type="evidence" value="ECO:0007669"/>
    <property type="project" value="InterPro"/>
</dbReference>
<dbReference type="AlphaFoldDB" id="A0A1G1V7M8"/>
<dbReference type="GO" id="GO:0004803">
    <property type="term" value="F:transposase activity"/>
    <property type="evidence" value="ECO:0007669"/>
    <property type="project" value="InterPro"/>
</dbReference>
<protein>
    <recommendedName>
        <fullName evidence="1">Transposase IS200-like domain-containing protein</fullName>
    </recommendedName>
</protein>
<feature type="domain" description="Transposase IS200-like" evidence="1">
    <location>
        <begin position="16"/>
        <end position="164"/>
    </location>
</feature>
<gene>
    <name evidence="2" type="ORF">A3D26_04615</name>
</gene>
<evidence type="ECO:0000313" key="2">
    <source>
        <dbReference type="EMBL" id="OGY11478.1"/>
    </source>
</evidence>
<evidence type="ECO:0000313" key="3">
    <source>
        <dbReference type="Proteomes" id="UP000178319"/>
    </source>
</evidence>
<dbReference type="EMBL" id="MHBZ01000017">
    <property type="protein sequence ID" value="OGY11478.1"/>
    <property type="molecule type" value="Genomic_DNA"/>
</dbReference>
<dbReference type="Proteomes" id="UP000178319">
    <property type="component" value="Unassembled WGS sequence"/>
</dbReference>
<organism evidence="2 3">
    <name type="scientific">Candidatus Blackburnbacteria bacterium RIFCSPHIGHO2_02_FULL_44_20</name>
    <dbReference type="NCBI Taxonomy" id="1797516"/>
    <lineage>
        <taxon>Bacteria</taxon>
        <taxon>Candidatus Blackburniibacteriota</taxon>
    </lineage>
</organism>